<reference evidence="1" key="1">
    <citation type="submission" date="2022-10" db="EMBL/GenBank/DDBJ databases">
        <title>The complete genomes of actinobacterial strains from the NBC collection.</title>
        <authorList>
            <person name="Joergensen T.S."/>
            <person name="Alvarez Arevalo M."/>
            <person name="Sterndorff E.B."/>
            <person name="Faurdal D."/>
            <person name="Vuksanovic O."/>
            <person name="Mourched A.-S."/>
            <person name="Charusanti P."/>
            <person name="Shaw S."/>
            <person name="Blin K."/>
            <person name="Weber T."/>
        </authorList>
    </citation>
    <scope>NUCLEOTIDE SEQUENCE</scope>
    <source>
        <strain evidence="1">NBC_01393</strain>
    </source>
</reference>
<accession>A0AAU3HXE5</accession>
<protein>
    <submittedName>
        <fullName evidence="1">Uncharacterized protein</fullName>
    </submittedName>
</protein>
<gene>
    <name evidence="1" type="ORF">OG699_06445</name>
</gene>
<sequence length="68" mass="7783">MTDREALSTELNPLHIDVSKHLVEHHHRLLREIGATHLQIKVGIETRPARHGTHRRAQLIMVPTILGM</sequence>
<evidence type="ECO:0000313" key="1">
    <source>
        <dbReference type="EMBL" id="WTZ07672.1"/>
    </source>
</evidence>
<name>A0AAU3HXE5_9ACTN</name>
<dbReference type="AlphaFoldDB" id="A0AAU3HXE5"/>
<dbReference type="EMBL" id="CP109546">
    <property type="protein sequence ID" value="WTZ07672.1"/>
    <property type="molecule type" value="Genomic_DNA"/>
</dbReference>
<proteinExistence type="predicted"/>
<organism evidence="1">
    <name type="scientific">Streptomyces sp. NBC_01393</name>
    <dbReference type="NCBI Taxonomy" id="2903851"/>
    <lineage>
        <taxon>Bacteria</taxon>
        <taxon>Bacillati</taxon>
        <taxon>Actinomycetota</taxon>
        <taxon>Actinomycetes</taxon>
        <taxon>Kitasatosporales</taxon>
        <taxon>Streptomycetaceae</taxon>
        <taxon>Streptomyces</taxon>
    </lineage>
</organism>